<gene>
    <name evidence="2" type="ORF">S03H2_31061</name>
</gene>
<dbReference type="EMBL" id="BARU01018815">
    <property type="protein sequence ID" value="GAH60502.1"/>
    <property type="molecule type" value="Genomic_DNA"/>
</dbReference>
<evidence type="ECO:0000313" key="2">
    <source>
        <dbReference type="EMBL" id="GAH60502.1"/>
    </source>
</evidence>
<comment type="caution">
    <text evidence="2">The sequence shown here is derived from an EMBL/GenBank/DDBJ whole genome shotgun (WGS) entry which is preliminary data.</text>
</comment>
<organism evidence="2">
    <name type="scientific">marine sediment metagenome</name>
    <dbReference type="NCBI Taxonomy" id="412755"/>
    <lineage>
        <taxon>unclassified sequences</taxon>
        <taxon>metagenomes</taxon>
        <taxon>ecological metagenomes</taxon>
    </lineage>
</organism>
<dbReference type="AlphaFoldDB" id="X1GTM7"/>
<name>X1GTM7_9ZZZZ</name>
<reference evidence="2" key="1">
    <citation type="journal article" date="2014" name="Front. Microbiol.">
        <title>High frequency of phylogenetically diverse reductive dehalogenase-homologous genes in deep subseafloor sedimentary metagenomes.</title>
        <authorList>
            <person name="Kawai M."/>
            <person name="Futagami T."/>
            <person name="Toyoda A."/>
            <person name="Takaki Y."/>
            <person name="Nishi S."/>
            <person name="Hori S."/>
            <person name="Arai W."/>
            <person name="Tsubouchi T."/>
            <person name="Morono Y."/>
            <person name="Uchiyama I."/>
            <person name="Ito T."/>
            <person name="Fujiyama A."/>
            <person name="Inagaki F."/>
            <person name="Takami H."/>
        </authorList>
    </citation>
    <scope>NUCLEOTIDE SEQUENCE</scope>
    <source>
        <strain evidence="2">Expedition CK06-06</strain>
    </source>
</reference>
<feature type="non-terminal residue" evidence="2">
    <location>
        <position position="1"/>
    </location>
</feature>
<feature type="region of interest" description="Disordered" evidence="1">
    <location>
        <begin position="1"/>
        <end position="28"/>
    </location>
</feature>
<accession>X1GTM7</accession>
<proteinExistence type="predicted"/>
<protein>
    <submittedName>
        <fullName evidence="2">Uncharacterized protein</fullName>
    </submittedName>
</protein>
<evidence type="ECO:0000256" key="1">
    <source>
        <dbReference type="SAM" id="MobiDB-lite"/>
    </source>
</evidence>
<sequence>KEKEKSQEKASIPALEQRTKLPKRPVPKTQDLPIIKTIDILVDKDKLPPDAEHNGYRTVSIPTIEIKVGRIVFRIERYDSKANNKVYEGELLRSLSRT</sequence>